<organism evidence="5 6">
    <name type="scientific">Ancylomarina longa</name>
    <dbReference type="NCBI Taxonomy" id="2487017"/>
    <lineage>
        <taxon>Bacteria</taxon>
        <taxon>Pseudomonadati</taxon>
        <taxon>Bacteroidota</taxon>
        <taxon>Bacteroidia</taxon>
        <taxon>Marinilabiliales</taxon>
        <taxon>Marinifilaceae</taxon>
        <taxon>Ancylomarina</taxon>
    </lineage>
</organism>
<proteinExistence type="inferred from homology"/>
<gene>
    <name evidence="5" type="ORF">DLK05_04485</name>
</gene>
<dbReference type="GO" id="GO:0016491">
    <property type="term" value="F:oxidoreductase activity"/>
    <property type="evidence" value="ECO:0007669"/>
    <property type="project" value="UniProtKB-KW"/>
</dbReference>
<keyword evidence="2" id="KW-0560">Oxidoreductase</keyword>
<evidence type="ECO:0000259" key="3">
    <source>
        <dbReference type="Pfam" id="PF01408"/>
    </source>
</evidence>
<evidence type="ECO:0000313" key="5">
    <source>
        <dbReference type="EMBL" id="RUT79081.1"/>
    </source>
</evidence>
<dbReference type="InterPro" id="IPR050984">
    <property type="entry name" value="Gfo/Idh/MocA_domain"/>
</dbReference>
<dbReference type="InterPro" id="IPR036291">
    <property type="entry name" value="NAD(P)-bd_dom_sf"/>
</dbReference>
<accession>A0A434AX29</accession>
<dbReference type="PANTHER" id="PTHR22604:SF105">
    <property type="entry name" value="TRANS-1,2-DIHYDROBENZENE-1,2-DIOL DEHYDROGENASE"/>
    <property type="match status" value="1"/>
</dbReference>
<feature type="domain" description="GFO/IDH/MocA-like oxidoreductase" evidence="4">
    <location>
        <begin position="131"/>
        <end position="246"/>
    </location>
</feature>
<keyword evidence="6" id="KW-1185">Reference proteome</keyword>
<sequence>MTINWAILGAGRIASKFAEDFKAVPNGKLLAVASRSKAKALEFSHLHDIPKSYDSYEAMLQDEEINVVYIATPHNFHFEQVKLCLNHGKSVLCEKPVTVNSSEFEILIQLAKEKKLFFMEAMWTYYLPAIQQCVKWVQSGKIGDIKQLQVSFGFIGDMDSKLRLADLNLAGGALLDIGIYGVAISQLIFNKPIKKIQSLAHFSDTGIDDYNNIQIQYEGGGIAQIASSFLSNLKNEAVIYGTKGNIVIPEFWMAKKGILISKSEKLEFLDDSPQFGYHYETIAINELLKKGALESSVVPLEKSRNNLLILDEIRNQIGLKYPFEK</sequence>
<reference evidence="5 6" key="1">
    <citation type="submission" date="2018-11" db="EMBL/GenBank/DDBJ databases">
        <title>Parancylomarina longa gen. nov., sp. nov., isolated from sediments of southern Okinawa.</title>
        <authorList>
            <person name="Fu T."/>
        </authorList>
    </citation>
    <scope>NUCLEOTIDE SEQUENCE [LARGE SCALE GENOMIC DNA]</scope>
    <source>
        <strain evidence="5 6">T3-2 S1-C</strain>
    </source>
</reference>
<evidence type="ECO:0000256" key="2">
    <source>
        <dbReference type="ARBA" id="ARBA00023002"/>
    </source>
</evidence>
<dbReference type="Pfam" id="PF22725">
    <property type="entry name" value="GFO_IDH_MocA_C3"/>
    <property type="match status" value="1"/>
</dbReference>
<evidence type="ECO:0000313" key="6">
    <source>
        <dbReference type="Proteomes" id="UP000282985"/>
    </source>
</evidence>
<dbReference type="Gene3D" id="3.30.360.10">
    <property type="entry name" value="Dihydrodipicolinate Reductase, domain 2"/>
    <property type="match status" value="1"/>
</dbReference>
<dbReference type="Gene3D" id="3.40.50.720">
    <property type="entry name" value="NAD(P)-binding Rossmann-like Domain"/>
    <property type="match status" value="1"/>
</dbReference>
<dbReference type="SUPFAM" id="SSF55347">
    <property type="entry name" value="Glyceraldehyde-3-phosphate dehydrogenase-like, C-terminal domain"/>
    <property type="match status" value="1"/>
</dbReference>
<dbReference type="SUPFAM" id="SSF51735">
    <property type="entry name" value="NAD(P)-binding Rossmann-fold domains"/>
    <property type="match status" value="1"/>
</dbReference>
<dbReference type="Proteomes" id="UP000282985">
    <property type="component" value="Unassembled WGS sequence"/>
</dbReference>
<dbReference type="RefSeq" id="WP_127342784.1">
    <property type="nucleotide sequence ID" value="NZ_RJJX01000004.1"/>
</dbReference>
<comment type="similarity">
    <text evidence="1">Belongs to the Gfo/Idh/MocA family.</text>
</comment>
<evidence type="ECO:0000256" key="1">
    <source>
        <dbReference type="ARBA" id="ARBA00010928"/>
    </source>
</evidence>
<dbReference type="Pfam" id="PF01408">
    <property type="entry name" value="GFO_IDH_MocA"/>
    <property type="match status" value="1"/>
</dbReference>
<evidence type="ECO:0000259" key="4">
    <source>
        <dbReference type="Pfam" id="PF22725"/>
    </source>
</evidence>
<feature type="domain" description="Gfo/Idh/MocA-like oxidoreductase N-terminal" evidence="3">
    <location>
        <begin position="3"/>
        <end position="119"/>
    </location>
</feature>
<dbReference type="InterPro" id="IPR000683">
    <property type="entry name" value="Gfo/Idh/MocA-like_OxRdtase_N"/>
</dbReference>
<dbReference type="GO" id="GO:0000166">
    <property type="term" value="F:nucleotide binding"/>
    <property type="evidence" value="ECO:0007669"/>
    <property type="project" value="InterPro"/>
</dbReference>
<dbReference type="InterPro" id="IPR055170">
    <property type="entry name" value="GFO_IDH_MocA-like_dom"/>
</dbReference>
<dbReference type="AlphaFoldDB" id="A0A434AX29"/>
<comment type="caution">
    <text evidence="5">The sequence shown here is derived from an EMBL/GenBank/DDBJ whole genome shotgun (WGS) entry which is preliminary data.</text>
</comment>
<dbReference type="PANTHER" id="PTHR22604">
    <property type="entry name" value="OXIDOREDUCTASES"/>
    <property type="match status" value="1"/>
</dbReference>
<dbReference type="EMBL" id="RJJX01000004">
    <property type="protein sequence ID" value="RUT79081.1"/>
    <property type="molecule type" value="Genomic_DNA"/>
</dbReference>
<protein>
    <submittedName>
        <fullName evidence="5">Gfo/Idh/MocA family oxidoreductase</fullName>
    </submittedName>
</protein>
<dbReference type="OrthoDB" id="9795543at2"/>
<name>A0A434AX29_9BACT</name>